<evidence type="ECO:0000313" key="3">
    <source>
        <dbReference type="Proteomes" id="UP000006860"/>
    </source>
</evidence>
<dbReference type="SUPFAM" id="SSF69118">
    <property type="entry name" value="AhpD-like"/>
    <property type="match status" value="1"/>
</dbReference>
<dbReference type="OrthoDB" id="9801997at2"/>
<dbReference type="InterPro" id="IPR029032">
    <property type="entry name" value="AhpD-like"/>
</dbReference>
<dbReference type="PANTHER" id="PTHR35446:SF3">
    <property type="entry name" value="CMD DOMAIN-CONTAINING PROTEIN"/>
    <property type="match status" value="1"/>
</dbReference>
<dbReference type="PANTHER" id="PTHR35446">
    <property type="entry name" value="SI:CH211-175M2.5"/>
    <property type="match status" value="1"/>
</dbReference>
<evidence type="ECO:0000259" key="1">
    <source>
        <dbReference type="Pfam" id="PF02627"/>
    </source>
</evidence>
<dbReference type="Gene3D" id="1.20.1290.10">
    <property type="entry name" value="AhpD-like"/>
    <property type="match status" value="1"/>
</dbReference>
<accession>F0SFR7</accession>
<dbReference type="AlphaFoldDB" id="F0SFR7"/>
<reference evidence="3" key="1">
    <citation type="submission" date="2011-02" db="EMBL/GenBank/DDBJ databases">
        <title>The complete genome of Planctomyces brasiliensis DSM 5305.</title>
        <authorList>
            <person name="Lucas S."/>
            <person name="Copeland A."/>
            <person name="Lapidus A."/>
            <person name="Bruce D."/>
            <person name="Goodwin L."/>
            <person name="Pitluck S."/>
            <person name="Kyrpides N."/>
            <person name="Mavromatis K."/>
            <person name="Pagani I."/>
            <person name="Ivanova N."/>
            <person name="Ovchinnikova G."/>
            <person name="Lu M."/>
            <person name="Detter J.C."/>
            <person name="Han C."/>
            <person name="Land M."/>
            <person name="Hauser L."/>
            <person name="Markowitz V."/>
            <person name="Cheng J.-F."/>
            <person name="Hugenholtz P."/>
            <person name="Woyke T."/>
            <person name="Wu D."/>
            <person name="Tindall B."/>
            <person name="Pomrenke H.G."/>
            <person name="Brambilla E."/>
            <person name="Klenk H.-P."/>
            <person name="Eisen J.A."/>
        </authorList>
    </citation>
    <scope>NUCLEOTIDE SEQUENCE [LARGE SCALE GENOMIC DNA]</scope>
    <source>
        <strain evidence="3">ATCC 49424 / DSM 5305 / JCM 21570 / NBRC 103401 / IFAM 1448</strain>
    </source>
</reference>
<dbReference type="InterPro" id="IPR003779">
    <property type="entry name" value="CMD-like"/>
</dbReference>
<dbReference type="NCBIfam" id="TIGR00778">
    <property type="entry name" value="ahpD_dom"/>
    <property type="match status" value="1"/>
</dbReference>
<dbReference type="Proteomes" id="UP000006860">
    <property type="component" value="Chromosome"/>
</dbReference>
<feature type="domain" description="Carboxymuconolactone decarboxylase-like" evidence="1">
    <location>
        <begin position="40"/>
        <end position="112"/>
    </location>
</feature>
<keyword evidence="3" id="KW-1185">Reference proteome</keyword>
<name>F0SFR7_RUBBR</name>
<gene>
    <name evidence="2" type="ordered locus">Plabr_3947</name>
</gene>
<dbReference type="GO" id="GO:0051920">
    <property type="term" value="F:peroxiredoxin activity"/>
    <property type="evidence" value="ECO:0007669"/>
    <property type="project" value="InterPro"/>
</dbReference>
<evidence type="ECO:0000313" key="2">
    <source>
        <dbReference type="EMBL" id="ADY61524.1"/>
    </source>
</evidence>
<dbReference type="InterPro" id="IPR004675">
    <property type="entry name" value="AhpD_core"/>
</dbReference>
<dbReference type="RefSeq" id="WP_013630241.1">
    <property type="nucleotide sequence ID" value="NC_015174.1"/>
</dbReference>
<dbReference type="STRING" id="756272.Plabr_3947"/>
<dbReference type="Pfam" id="PF02627">
    <property type="entry name" value="CMD"/>
    <property type="match status" value="1"/>
</dbReference>
<dbReference type="KEGG" id="pbs:Plabr_3947"/>
<protein>
    <submittedName>
        <fullName evidence="2">Alkylhydroperoxidase like protein, AhpD family</fullName>
    </submittedName>
</protein>
<sequence length="177" mass="18803">MPRIQPVTAETKPESADILNGVKKKMGKVPNIIGTMANSPAVAKSYLNFSGAMAESSLPAELREQIALVVGQTNNCNYCVSAHSYLGNAAGLSDEQVLAARKGQSEDGQRQAALTFAKQVVEKKGFVSDDDVAAVRDAGYSDQEIAELVGLVALNIFTNYFNHVTDPEVDFPVAAAL</sequence>
<proteinExistence type="predicted"/>
<dbReference type="HOGENOM" id="CLU_082760_5_0_0"/>
<dbReference type="eggNOG" id="COG2128">
    <property type="taxonomic scope" value="Bacteria"/>
</dbReference>
<dbReference type="EMBL" id="CP002546">
    <property type="protein sequence ID" value="ADY61524.1"/>
    <property type="molecule type" value="Genomic_DNA"/>
</dbReference>
<organism evidence="2 3">
    <name type="scientific">Rubinisphaera brasiliensis (strain ATCC 49424 / DSM 5305 / JCM 21570 / IAM 15109 / NBRC 103401 / IFAM 1448)</name>
    <name type="common">Planctomyces brasiliensis</name>
    <dbReference type="NCBI Taxonomy" id="756272"/>
    <lineage>
        <taxon>Bacteria</taxon>
        <taxon>Pseudomonadati</taxon>
        <taxon>Planctomycetota</taxon>
        <taxon>Planctomycetia</taxon>
        <taxon>Planctomycetales</taxon>
        <taxon>Planctomycetaceae</taxon>
        <taxon>Rubinisphaera</taxon>
    </lineage>
</organism>